<feature type="domain" description="CCT" evidence="5">
    <location>
        <begin position="356"/>
        <end position="398"/>
    </location>
</feature>
<dbReference type="PANTHER" id="PTHR31717">
    <property type="entry name" value="ZINC FINGER PROTEIN CONSTANS-LIKE 10"/>
    <property type="match status" value="1"/>
</dbReference>
<proteinExistence type="predicted"/>
<evidence type="ECO:0000256" key="2">
    <source>
        <dbReference type="ARBA" id="ARBA00022737"/>
    </source>
</evidence>
<protein>
    <recommendedName>
        <fullName evidence="5">CCT domain-containing protein</fullName>
    </recommendedName>
</protein>
<comment type="subcellular location">
    <subcellularLocation>
        <location evidence="1 4">Nucleus</location>
    </subcellularLocation>
</comment>
<evidence type="ECO:0000313" key="6">
    <source>
        <dbReference type="EMBL" id="ONK72069.1"/>
    </source>
</evidence>
<organism evidence="6 7">
    <name type="scientific">Asparagus officinalis</name>
    <name type="common">Garden asparagus</name>
    <dbReference type="NCBI Taxonomy" id="4686"/>
    <lineage>
        <taxon>Eukaryota</taxon>
        <taxon>Viridiplantae</taxon>
        <taxon>Streptophyta</taxon>
        <taxon>Embryophyta</taxon>
        <taxon>Tracheophyta</taxon>
        <taxon>Spermatophyta</taxon>
        <taxon>Magnoliopsida</taxon>
        <taxon>Liliopsida</taxon>
        <taxon>Asparagales</taxon>
        <taxon>Asparagaceae</taxon>
        <taxon>Asparagoideae</taxon>
        <taxon>Asparagus</taxon>
    </lineage>
</organism>
<dbReference type="InterPro" id="IPR010402">
    <property type="entry name" value="CCT_domain"/>
</dbReference>
<dbReference type="GO" id="GO:0005634">
    <property type="term" value="C:nucleus"/>
    <property type="evidence" value="ECO:0007669"/>
    <property type="project" value="UniProtKB-SubCell"/>
</dbReference>
<evidence type="ECO:0000256" key="3">
    <source>
        <dbReference type="ARBA" id="ARBA00023242"/>
    </source>
</evidence>
<evidence type="ECO:0000313" key="7">
    <source>
        <dbReference type="Proteomes" id="UP000243459"/>
    </source>
</evidence>
<sequence length="407" mass="44717">MLTDAGPRSDSGFGVHARSAIEGFTGCPSACQLASAWGFDLAAKSKVGLRSEFGSGSGSDWYNSDSFLAVDPVFQDLYVPCAEIKPQKTNPLLDQLIELASQDSTDPIITSDGTNESLAPSDLSPRTPCHSTNVAGTQGDDHDHILHQMPFTSLLNRHTSYHVRAPSHSEAETLMAKFQRFNINLQKGILLSLFLTLIGDLIWDFNLGKSRDHNASSQLEIGYGTNNAGFMIKSYNDLLKENPFETTNILEDMYDTNCPSSNDDVLSTNICHMNLQNQGKLSVSGKWNSNGNNSIANGLAHSGSNALAIVPSIGSSHEAGPISNMKDISFGEQPIIGNEMLTVMKKVDSELLAQNRGNAMLRYREKRKNRRYEKHIRYESRKARADSRKRVKGRFVKSTEVDVENVG</sequence>
<reference evidence="7" key="1">
    <citation type="journal article" date="2017" name="Nat. Commun.">
        <title>The asparagus genome sheds light on the origin and evolution of a young Y chromosome.</title>
        <authorList>
            <person name="Harkess A."/>
            <person name="Zhou J."/>
            <person name="Xu C."/>
            <person name="Bowers J.E."/>
            <person name="Van der Hulst R."/>
            <person name="Ayyampalayam S."/>
            <person name="Mercati F."/>
            <person name="Riccardi P."/>
            <person name="McKain M.R."/>
            <person name="Kakrana A."/>
            <person name="Tang H."/>
            <person name="Ray J."/>
            <person name="Groenendijk J."/>
            <person name="Arikit S."/>
            <person name="Mathioni S.M."/>
            <person name="Nakano M."/>
            <person name="Shan H."/>
            <person name="Telgmann-Rauber A."/>
            <person name="Kanno A."/>
            <person name="Yue Z."/>
            <person name="Chen H."/>
            <person name="Li W."/>
            <person name="Chen Y."/>
            <person name="Xu X."/>
            <person name="Zhang Y."/>
            <person name="Luo S."/>
            <person name="Chen H."/>
            <person name="Gao J."/>
            <person name="Mao Z."/>
            <person name="Pires J.C."/>
            <person name="Luo M."/>
            <person name="Kudrna D."/>
            <person name="Wing R.A."/>
            <person name="Meyers B.C."/>
            <person name="Yi K."/>
            <person name="Kong H."/>
            <person name="Lavrijsen P."/>
            <person name="Sunseri F."/>
            <person name="Falavigna A."/>
            <person name="Ye Y."/>
            <person name="Leebens-Mack J.H."/>
            <person name="Chen G."/>
        </authorList>
    </citation>
    <scope>NUCLEOTIDE SEQUENCE [LARGE SCALE GENOMIC DNA]</scope>
    <source>
        <strain evidence="7">cv. DH0086</strain>
    </source>
</reference>
<evidence type="ECO:0000256" key="1">
    <source>
        <dbReference type="ARBA" id="ARBA00004123"/>
    </source>
</evidence>
<evidence type="ECO:0000256" key="4">
    <source>
        <dbReference type="PROSITE-ProRule" id="PRU00357"/>
    </source>
</evidence>
<dbReference type="Pfam" id="PF06203">
    <property type="entry name" value="CCT"/>
    <property type="match status" value="1"/>
</dbReference>
<dbReference type="AlphaFoldDB" id="A0A5P1F5S0"/>
<keyword evidence="2" id="KW-0677">Repeat</keyword>
<dbReference type="EMBL" id="CM007384">
    <property type="protein sequence ID" value="ONK72069.1"/>
    <property type="molecule type" value="Genomic_DNA"/>
</dbReference>
<evidence type="ECO:0000259" key="5">
    <source>
        <dbReference type="PROSITE" id="PS51017"/>
    </source>
</evidence>
<name>A0A5P1F5S0_ASPOF</name>
<dbReference type="Proteomes" id="UP000243459">
    <property type="component" value="Chromosome 4"/>
</dbReference>
<keyword evidence="3 4" id="KW-0539">Nucleus</keyword>
<keyword evidence="7" id="KW-1185">Reference proteome</keyword>
<gene>
    <name evidence="6" type="ORF">A4U43_C04F15370</name>
</gene>
<dbReference type="Gramene" id="ONK72069">
    <property type="protein sequence ID" value="ONK72069"/>
    <property type="gene ID" value="A4U43_C04F15370"/>
</dbReference>
<accession>A0A5P1F5S0</accession>
<dbReference type="PROSITE" id="PS51017">
    <property type="entry name" value="CCT"/>
    <property type="match status" value="1"/>
</dbReference>
<dbReference type="PANTHER" id="PTHR31717:SF45">
    <property type="entry name" value="ZINC FINGER PROTEIN CONSTANS-LIKE 14-RELATED"/>
    <property type="match status" value="1"/>
</dbReference>